<feature type="region of interest" description="Disordered" evidence="1">
    <location>
        <begin position="233"/>
        <end position="252"/>
    </location>
</feature>
<name>A0A139A7Y5_GONPJ</name>
<feature type="compositionally biased region" description="Low complexity" evidence="1">
    <location>
        <begin position="105"/>
        <end position="132"/>
    </location>
</feature>
<organism evidence="2 3">
    <name type="scientific">Gonapodya prolifera (strain JEL478)</name>
    <name type="common">Monoblepharis prolifera</name>
    <dbReference type="NCBI Taxonomy" id="1344416"/>
    <lineage>
        <taxon>Eukaryota</taxon>
        <taxon>Fungi</taxon>
        <taxon>Fungi incertae sedis</taxon>
        <taxon>Chytridiomycota</taxon>
        <taxon>Chytridiomycota incertae sedis</taxon>
        <taxon>Monoblepharidomycetes</taxon>
        <taxon>Monoblepharidales</taxon>
        <taxon>Gonapodyaceae</taxon>
        <taxon>Gonapodya</taxon>
    </lineage>
</organism>
<dbReference type="AlphaFoldDB" id="A0A139A7Y5"/>
<feature type="region of interest" description="Disordered" evidence="1">
    <location>
        <begin position="98"/>
        <end position="158"/>
    </location>
</feature>
<gene>
    <name evidence="2" type="ORF">M427DRAFT_71688</name>
</gene>
<feature type="compositionally biased region" description="Basic and acidic residues" evidence="1">
    <location>
        <begin position="242"/>
        <end position="252"/>
    </location>
</feature>
<sequence length="252" mass="26625">MESNSNLCLFLVKEAFDEEVEAAGDRQGQGQAGGLAGERTAQHAVPQAVAPMVVQGGGLTARQAVGARPGAGFADWNEDVACTLQVVGCGRGRVSANPAFTSNTLPHSTLPRPSPSPSSRRSLPSSPQRARLPPVPPTTPRSTAPHASPVQMPTADDDARRKCEDIMPKIIAVETAHLCLVAGAWVSRNSNTNAPNDPGQENAKRAAKIAKLRREIRRLRTEKGVLWEHLDGVQAAQGGDESGGKDLVRLSN</sequence>
<dbReference type="EMBL" id="KQ965783">
    <property type="protein sequence ID" value="KXS12921.1"/>
    <property type="molecule type" value="Genomic_DNA"/>
</dbReference>
<dbReference type="Proteomes" id="UP000070544">
    <property type="component" value="Unassembled WGS sequence"/>
</dbReference>
<accession>A0A139A7Y5</accession>
<evidence type="ECO:0000256" key="1">
    <source>
        <dbReference type="SAM" id="MobiDB-lite"/>
    </source>
</evidence>
<evidence type="ECO:0000313" key="2">
    <source>
        <dbReference type="EMBL" id="KXS12921.1"/>
    </source>
</evidence>
<reference evidence="2 3" key="1">
    <citation type="journal article" date="2015" name="Genome Biol. Evol.">
        <title>Phylogenomic analyses indicate that early fungi evolved digesting cell walls of algal ancestors of land plants.</title>
        <authorList>
            <person name="Chang Y."/>
            <person name="Wang S."/>
            <person name="Sekimoto S."/>
            <person name="Aerts A.L."/>
            <person name="Choi C."/>
            <person name="Clum A."/>
            <person name="LaButti K.M."/>
            <person name="Lindquist E.A."/>
            <person name="Yee Ngan C."/>
            <person name="Ohm R.A."/>
            <person name="Salamov A.A."/>
            <person name="Grigoriev I.V."/>
            <person name="Spatafora J.W."/>
            <person name="Berbee M.L."/>
        </authorList>
    </citation>
    <scope>NUCLEOTIDE SEQUENCE [LARGE SCALE GENOMIC DNA]</scope>
    <source>
        <strain evidence="2 3">JEL478</strain>
    </source>
</reference>
<protein>
    <submittedName>
        <fullName evidence="2">Uncharacterized protein</fullName>
    </submittedName>
</protein>
<evidence type="ECO:0000313" key="3">
    <source>
        <dbReference type="Proteomes" id="UP000070544"/>
    </source>
</evidence>
<proteinExistence type="predicted"/>
<keyword evidence="3" id="KW-1185">Reference proteome</keyword>